<keyword evidence="1" id="KW-0812">Transmembrane</keyword>
<reference evidence="2" key="1">
    <citation type="journal article" date="2022" name="IScience">
        <title>Evolution of zygomycete secretomes and the origins of terrestrial fungal ecologies.</title>
        <authorList>
            <person name="Chang Y."/>
            <person name="Wang Y."/>
            <person name="Mondo S."/>
            <person name="Ahrendt S."/>
            <person name="Andreopoulos W."/>
            <person name="Barry K."/>
            <person name="Beard J."/>
            <person name="Benny G.L."/>
            <person name="Blankenship S."/>
            <person name="Bonito G."/>
            <person name="Cuomo C."/>
            <person name="Desiro A."/>
            <person name="Gervers K.A."/>
            <person name="Hundley H."/>
            <person name="Kuo A."/>
            <person name="LaButti K."/>
            <person name="Lang B.F."/>
            <person name="Lipzen A."/>
            <person name="O'Donnell K."/>
            <person name="Pangilinan J."/>
            <person name="Reynolds N."/>
            <person name="Sandor L."/>
            <person name="Smith M.E."/>
            <person name="Tsang A."/>
            <person name="Grigoriev I.V."/>
            <person name="Stajich J.E."/>
            <person name="Spatafora J.W."/>
        </authorList>
    </citation>
    <scope>NUCLEOTIDE SEQUENCE</scope>
    <source>
        <strain evidence="2">RSA 2281</strain>
    </source>
</reference>
<dbReference type="EMBL" id="JAIXMP010000012">
    <property type="protein sequence ID" value="KAI9264070.1"/>
    <property type="molecule type" value="Genomic_DNA"/>
</dbReference>
<dbReference type="AlphaFoldDB" id="A0AAD5PE51"/>
<keyword evidence="3" id="KW-1185">Reference proteome</keyword>
<protein>
    <submittedName>
        <fullName evidence="2">Uncharacterized protein</fullName>
    </submittedName>
</protein>
<name>A0AAD5PE51_9FUNG</name>
<gene>
    <name evidence="2" type="ORF">BDA99DRAFT_536798</name>
</gene>
<comment type="caution">
    <text evidence="2">The sequence shown here is derived from an EMBL/GenBank/DDBJ whole genome shotgun (WGS) entry which is preliminary data.</text>
</comment>
<sequence>MRIHIYIRTFGSDSDTTHIRTNPIGEKQYNPSYDVLCCLRIALGVSHNGKPLDLTSNLEGIAFIQVLIAAIAKDSVIIMTFLGLNERNLYLAIIGCLQVRNMSMGFIKFAGIIGSTDAIGVVTYMVVGSDDDGIGTIVVSIFIGALVSLDRVWFKYLADEGFGVLSSIDENNSRFVIVWVSKWQ</sequence>
<keyword evidence="1" id="KW-0472">Membrane</keyword>
<accession>A0AAD5PE51</accession>
<feature type="transmembrane region" description="Helical" evidence="1">
    <location>
        <begin position="105"/>
        <end position="127"/>
    </location>
</feature>
<evidence type="ECO:0000256" key="1">
    <source>
        <dbReference type="SAM" id="Phobius"/>
    </source>
</evidence>
<keyword evidence="1" id="KW-1133">Transmembrane helix</keyword>
<feature type="transmembrane region" description="Helical" evidence="1">
    <location>
        <begin position="133"/>
        <end position="154"/>
    </location>
</feature>
<proteinExistence type="predicted"/>
<feature type="transmembrane region" description="Helical" evidence="1">
    <location>
        <begin position="61"/>
        <end position="84"/>
    </location>
</feature>
<dbReference type="Proteomes" id="UP001209540">
    <property type="component" value="Unassembled WGS sequence"/>
</dbReference>
<evidence type="ECO:0000313" key="2">
    <source>
        <dbReference type="EMBL" id="KAI9264070.1"/>
    </source>
</evidence>
<evidence type="ECO:0000313" key="3">
    <source>
        <dbReference type="Proteomes" id="UP001209540"/>
    </source>
</evidence>
<reference evidence="2" key="2">
    <citation type="submission" date="2023-02" db="EMBL/GenBank/DDBJ databases">
        <authorList>
            <consortium name="DOE Joint Genome Institute"/>
            <person name="Mondo S.J."/>
            <person name="Chang Y."/>
            <person name="Wang Y."/>
            <person name="Ahrendt S."/>
            <person name="Andreopoulos W."/>
            <person name="Barry K."/>
            <person name="Beard J."/>
            <person name="Benny G.L."/>
            <person name="Blankenship S."/>
            <person name="Bonito G."/>
            <person name="Cuomo C."/>
            <person name="Desiro A."/>
            <person name="Gervers K.A."/>
            <person name="Hundley H."/>
            <person name="Kuo A."/>
            <person name="LaButti K."/>
            <person name="Lang B.F."/>
            <person name="Lipzen A."/>
            <person name="O'Donnell K."/>
            <person name="Pangilinan J."/>
            <person name="Reynolds N."/>
            <person name="Sandor L."/>
            <person name="Smith M.W."/>
            <person name="Tsang A."/>
            <person name="Grigoriev I.V."/>
            <person name="Stajich J.E."/>
            <person name="Spatafora J.W."/>
        </authorList>
    </citation>
    <scope>NUCLEOTIDE SEQUENCE</scope>
    <source>
        <strain evidence="2">RSA 2281</strain>
    </source>
</reference>
<organism evidence="2 3">
    <name type="scientific">Phascolomyces articulosus</name>
    <dbReference type="NCBI Taxonomy" id="60185"/>
    <lineage>
        <taxon>Eukaryota</taxon>
        <taxon>Fungi</taxon>
        <taxon>Fungi incertae sedis</taxon>
        <taxon>Mucoromycota</taxon>
        <taxon>Mucoromycotina</taxon>
        <taxon>Mucoromycetes</taxon>
        <taxon>Mucorales</taxon>
        <taxon>Lichtheimiaceae</taxon>
        <taxon>Phascolomyces</taxon>
    </lineage>
</organism>